<proteinExistence type="predicted"/>
<accession>A0ABV8JYI6</accession>
<comment type="caution">
    <text evidence="1">The sequence shown here is derived from an EMBL/GenBank/DDBJ whole genome shotgun (WGS) entry which is preliminary data.</text>
</comment>
<evidence type="ECO:0000313" key="2">
    <source>
        <dbReference type="Proteomes" id="UP001595715"/>
    </source>
</evidence>
<organism evidence="1 2">
    <name type="scientific">Paenibacillus xanthanilyticus</name>
    <dbReference type="NCBI Taxonomy" id="1783531"/>
    <lineage>
        <taxon>Bacteria</taxon>
        <taxon>Bacillati</taxon>
        <taxon>Bacillota</taxon>
        <taxon>Bacilli</taxon>
        <taxon>Bacillales</taxon>
        <taxon>Paenibacillaceae</taxon>
        <taxon>Paenibacillus</taxon>
    </lineage>
</organism>
<sequence length="180" mass="19943">MMTTLRQQFEEAGIALRKEVPADIREAADTIDDAETLLIVMGGTVEEGVPMSDQIWHFDMASIHGPGDYAAIAAELCRLSGGALAITDIADEFDAKNERAYLSFTYQEQRHMWEFAVDGDWTDTNIFVGFEHLLAQAGTGLRFTCYAWEGSDGLIGCATPEQVERIAELTGVRFEWLIAD</sequence>
<dbReference type="Proteomes" id="UP001595715">
    <property type="component" value="Unassembled WGS sequence"/>
</dbReference>
<dbReference type="RefSeq" id="WP_377717971.1">
    <property type="nucleotide sequence ID" value="NZ_JBHSAM010000015.1"/>
</dbReference>
<reference evidence="2" key="1">
    <citation type="journal article" date="2019" name="Int. J. Syst. Evol. Microbiol.">
        <title>The Global Catalogue of Microorganisms (GCM) 10K type strain sequencing project: providing services to taxonomists for standard genome sequencing and annotation.</title>
        <authorList>
            <consortium name="The Broad Institute Genomics Platform"/>
            <consortium name="The Broad Institute Genome Sequencing Center for Infectious Disease"/>
            <person name="Wu L."/>
            <person name="Ma J."/>
        </authorList>
    </citation>
    <scope>NUCLEOTIDE SEQUENCE [LARGE SCALE GENOMIC DNA]</scope>
    <source>
        <strain evidence="2">IBRC-M 10987</strain>
    </source>
</reference>
<protein>
    <recommendedName>
        <fullName evidence="3">DUF4241 domain-containing protein</fullName>
    </recommendedName>
</protein>
<name>A0ABV8JYI6_9BACL</name>
<evidence type="ECO:0008006" key="3">
    <source>
        <dbReference type="Google" id="ProtNLM"/>
    </source>
</evidence>
<evidence type="ECO:0000313" key="1">
    <source>
        <dbReference type="EMBL" id="MFC4099282.1"/>
    </source>
</evidence>
<keyword evidence="2" id="KW-1185">Reference proteome</keyword>
<dbReference type="EMBL" id="JBHSAM010000015">
    <property type="protein sequence ID" value="MFC4099282.1"/>
    <property type="molecule type" value="Genomic_DNA"/>
</dbReference>
<gene>
    <name evidence="1" type="ORF">ACFOZ8_06360</name>
</gene>